<protein>
    <submittedName>
        <fullName evidence="1">Uncharacterized protein</fullName>
    </submittedName>
</protein>
<reference evidence="2" key="1">
    <citation type="submission" date="2012-12" db="EMBL/GenBank/DDBJ databases">
        <authorList>
            <person name="Hellsten U."/>
            <person name="Grimwood J."/>
            <person name="Chapman J.A."/>
            <person name="Shapiro H."/>
            <person name="Aerts A."/>
            <person name="Otillar R.P."/>
            <person name="Terry A.Y."/>
            <person name="Boore J.L."/>
            <person name="Simakov O."/>
            <person name="Marletaz F."/>
            <person name="Cho S.-J."/>
            <person name="Edsinger-Gonzales E."/>
            <person name="Havlak P."/>
            <person name="Kuo D.-H."/>
            <person name="Larsson T."/>
            <person name="Lv J."/>
            <person name="Arendt D."/>
            <person name="Savage R."/>
            <person name="Osoegawa K."/>
            <person name="de Jong P."/>
            <person name="Lindberg D.R."/>
            <person name="Seaver E.C."/>
            <person name="Weisblat D.A."/>
            <person name="Putnam N.H."/>
            <person name="Grigoriev I.V."/>
            <person name="Rokhsar D.S."/>
        </authorList>
    </citation>
    <scope>NUCLEOTIDE SEQUENCE</scope>
    <source>
        <strain evidence="2">I ESC-2004</strain>
    </source>
</reference>
<keyword evidence="2" id="KW-1185">Reference proteome</keyword>
<proteinExistence type="predicted"/>
<reference evidence="1" key="3">
    <citation type="submission" date="2015-06" db="UniProtKB">
        <authorList>
            <consortium name="EnsemblMetazoa"/>
        </authorList>
    </citation>
    <scope>IDENTIFICATION</scope>
</reference>
<reference evidence="2" key="2">
    <citation type="journal article" date="2013" name="Nature">
        <title>Insights into bilaterian evolution from three spiralian genomes.</title>
        <authorList>
            <person name="Simakov O."/>
            <person name="Marletaz F."/>
            <person name="Cho S.J."/>
            <person name="Edsinger-Gonzales E."/>
            <person name="Havlak P."/>
            <person name="Hellsten U."/>
            <person name="Kuo D.H."/>
            <person name="Larsson T."/>
            <person name="Lv J."/>
            <person name="Arendt D."/>
            <person name="Savage R."/>
            <person name="Osoegawa K."/>
            <person name="de Jong P."/>
            <person name="Grimwood J."/>
            <person name="Chapman J.A."/>
            <person name="Shapiro H."/>
            <person name="Aerts A."/>
            <person name="Otillar R.P."/>
            <person name="Terry A.Y."/>
            <person name="Boore J.L."/>
            <person name="Grigoriev I.V."/>
            <person name="Lindberg D.R."/>
            <person name="Seaver E.C."/>
            <person name="Weisblat D.A."/>
            <person name="Putnam N.H."/>
            <person name="Rokhsar D.S."/>
        </authorList>
    </citation>
    <scope>NUCLEOTIDE SEQUENCE</scope>
    <source>
        <strain evidence="2">I ESC-2004</strain>
    </source>
</reference>
<organism evidence="1 2">
    <name type="scientific">Capitella teleta</name>
    <name type="common">Polychaete worm</name>
    <dbReference type="NCBI Taxonomy" id="283909"/>
    <lineage>
        <taxon>Eukaryota</taxon>
        <taxon>Metazoa</taxon>
        <taxon>Spiralia</taxon>
        <taxon>Lophotrochozoa</taxon>
        <taxon>Annelida</taxon>
        <taxon>Polychaeta</taxon>
        <taxon>Sedentaria</taxon>
        <taxon>Scolecida</taxon>
        <taxon>Capitellidae</taxon>
        <taxon>Capitella</taxon>
    </lineage>
</organism>
<name>X1ZK32_CAPTE</name>
<sequence>MCALKRRFSCVAWTPCCTIRRPLTSPSRALVGFQDQFFIGNAMLHIYNSEELCRSGHVGRYWPGHLHLLKADSTASCKLLQMLLLQLADEELLFRDFPVQSGDDWLKLVQLRKLQTFSNGSPNCLKCKSPLQMIADPCVVPWEALARRAMKSLGVLRGWGLLKDTEMPAHLLSGEFFHEVVQANAAEHKQSQLLEDLLRDFEADHTCRQPATIPPQVLMAARLEISSSNKDVATSMLINSLLSCLHSKEKSTGHWSSSLDISRSQFPPVLCFNRNMYNLL</sequence>
<evidence type="ECO:0000313" key="1">
    <source>
        <dbReference type="EnsemblMetazoa" id="CapteP187263"/>
    </source>
</evidence>
<dbReference type="HOGENOM" id="CLU_994795_0_0_1"/>
<dbReference type="EnsemblMetazoa" id="CapteT187263">
    <property type="protein sequence ID" value="CapteP187263"/>
    <property type="gene ID" value="CapteG187263"/>
</dbReference>
<dbReference type="AlphaFoldDB" id="X1ZK32"/>
<dbReference type="Proteomes" id="UP000014760">
    <property type="component" value="Unassembled WGS sequence"/>
</dbReference>
<dbReference type="EMBL" id="AMQN01000100">
    <property type="status" value="NOT_ANNOTATED_CDS"/>
    <property type="molecule type" value="Genomic_DNA"/>
</dbReference>
<evidence type="ECO:0000313" key="2">
    <source>
        <dbReference type="Proteomes" id="UP000014760"/>
    </source>
</evidence>
<accession>X1ZK32</accession>